<dbReference type="PANTHER" id="PTHR37423">
    <property type="entry name" value="SOLUBLE LYTIC MUREIN TRANSGLYCOSYLASE-RELATED"/>
    <property type="match status" value="1"/>
</dbReference>
<dbReference type="SUPFAM" id="SSF53955">
    <property type="entry name" value="Lysozyme-like"/>
    <property type="match status" value="1"/>
</dbReference>
<keyword evidence="2" id="KW-0456">Lyase</keyword>
<sequence>MAKRILLVVLITLGAVAAIVGAIYMRDTLLKQRYPLKYESTIVKYAGEYGLDPYFICAMIDTESNFRVDAVSEDGARGLMQIMPETSEWIAGKLDVSGYDIFDPDTNIRFGCWYLRFLKDRFSGEEQLMIAAYNAGHNKVEEWLAEGYSKDGSTLDEIPYAETKKYIDKVTRAYEEYQKLYQIG</sequence>
<reference evidence="2" key="1">
    <citation type="submission" date="2019-08" db="EMBL/GenBank/DDBJ databases">
        <authorList>
            <person name="Kucharzyk K."/>
            <person name="Murdoch R.W."/>
            <person name="Higgins S."/>
            <person name="Loffler F."/>
        </authorList>
    </citation>
    <scope>NUCLEOTIDE SEQUENCE</scope>
</reference>
<accession>A0A645IX27</accession>
<dbReference type="PANTHER" id="PTHR37423:SF2">
    <property type="entry name" value="MEMBRANE-BOUND LYTIC MUREIN TRANSGLYCOSYLASE C"/>
    <property type="match status" value="1"/>
</dbReference>
<dbReference type="AlphaFoldDB" id="A0A645IX27"/>
<comment type="caution">
    <text evidence="2">The sequence shown here is derived from an EMBL/GenBank/DDBJ whole genome shotgun (WGS) entry which is preliminary data.</text>
</comment>
<dbReference type="Gene3D" id="1.10.530.10">
    <property type="match status" value="1"/>
</dbReference>
<proteinExistence type="predicted"/>
<dbReference type="InterPro" id="IPR023346">
    <property type="entry name" value="Lysozyme-like_dom_sf"/>
</dbReference>
<protein>
    <submittedName>
        <fullName evidence="2">Soluble lytic murein transglycosylase</fullName>
        <ecNumber evidence="2">4.2.2.-</ecNumber>
    </submittedName>
</protein>
<feature type="domain" description="Transglycosylase SLT" evidence="1">
    <location>
        <begin position="42"/>
        <end position="153"/>
    </location>
</feature>
<dbReference type="EC" id="4.2.2.-" evidence="2"/>
<dbReference type="EMBL" id="VSSQ01124715">
    <property type="protein sequence ID" value="MPN55450.1"/>
    <property type="molecule type" value="Genomic_DNA"/>
</dbReference>
<evidence type="ECO:0000259" key="1">
    <source>
        <dbReference type="Pfam" id="PF01464"/>
    </source>
</evidence>
<gene>
    <name evidence="2" type="primary">slt_9</name>
    <name evidence="2" type="ORF">SDC9_203132</name>
</gene>
<dbReference type="GO" id="GO:0016829">
    <property type="term" value="F:lyase activity"/>
    <property type="evidence" value="ECO:0007669"/>
    <property type="project" value="UniProtKB-KW"/>
</dbReference>
<organism evidence="2">
    <name type="scientific">bioreactor metagenome</name>
    <dbReference type="NCBI Taxonomy" id="1076179"/>
    <lineage>
        <taxon>unclassified sequences</taxon>
        <taxon>metagenomes</taxon>
        <taxon>ecological metagenomes</taxon>
    </lineage>
</organism>
<dbReference type="InterPro" id="IPR008258">
    <property type="entry name" value="Transglycosylase_SLT_dom_1"/>
</dbReference>
<dbReference type="CDD" id="cd16896">
    <property type="entry name" value="LT_Slt70-like"/>
    <property type="match status" value="1"/>
</dbReference>
<dbReference type="Pfam" id="PF01464">
    <property type="entry name" value="SLT"/>
    <property type="match status" value="1"/>
</dbReference>
<evidence type="ECO:0000313" key="2">
    <source>
        <dbReference type="EMBL" id="MPN55450.1"/>
    </source>
</evidence>
<name>A0A645IX27_9ZZZZ</name>